<dbReference type="Pfam" id="PF13472">
    <property type="entry name" value="Lipase_GDSL_2"/>
    <property type="match status" value="1"/>
</dbReference>
<evidence type="ECO:0000313" key="6">
    <source>
        <dbReference type="Proteomes" id="UP000608955"/>
    </source>
</evidence>
<dbReference type="GO" id="GO:0016788">
    <property type="term" value="F:hydrolase activity, acting on ester bonds"/>
    <property type="evidence" value="ECO:0007669"/>
    <property type="project" value="InterPro"/>
</dbReference>
<gene>
    <name evidence="5" type="ORF">GCM10010508_18530</name>
</gene>
<name>A0A918Y0V8_9ACTN</name>
<dbReference type="SUPFAM" id="SSF52266">
    <property type="entry name" value="SGNH hydrolase"/>
    <property type="match status" value="1"/>
</dbReference>
<accession>A0A918Y0V8</accession>
<evidence type="ECO:0000259" key="4">
    <source>
        <dbReference type="Pfam" id="PF13472"/>
    </source>
</evidence>
<evidence type="ECO:0000256" key="2">
    <source>
        <dbReference type="PIRSR" id="PIRSR637460-2"/>
    </source>
</evidence>
<dbReference type="AlphaFoldDB" id="A0A918Y0V8"/>
<feature type="disulfide bond" evidence="2">
    <location>
        <begin position="320"/>
        <end position="326"/>
    </location>
</feature>
<dbReference type="PANTHER" id="PTHR37981:SF1">
    <property type="entry name" value="SGNH HYDROLASE-TYPE ESTERASE DOMAIN-CONTAINING PROTEIN"/>
    <property type="match status" value="1"/>
</dbReference>
<reference evidence="5" key="2">
    <citation type="submission" date="2020-09" db="EMBL/GenBank/DDBJ databases">
        <authorList>
            <person name="Sun Q."/>
            <person name="Ohkuma M."/>
        </authorList>
    </citation>
    <scope>NUCLEOTIDE SEQUENCE</scope>
    <source>
        <strain evidence="5">JCM 4654</strain>
    </source>
</reference>
<keyword evidence="3" id="KW-0472">Membrane</keyword>
<reference evidence="5" key="1">
    <citation type="journal article" date="2014" name="Int. J. Syst. Evol. Microbiol.">
        <title>Complete genome sequence of Corynebacterium casei LMG S-19264T (=DSM 44701T), isolated from a smear-ripened cheese.</title>
        <authorList>
            <consortium name="US DOE Joint Genome Institute (JGI-PGF)"/>
            <person name="Walter F."/>
            <person name="Albersmeier A."/>
            <person name="Kalinowski J."/>
            <person name="Ruckert C."/>
        </authorList>
    </citation>
    <scope>NUCLEOTIDE SEQUENCE</scope>
    <source>
        <strain evidence="5">JCM 4654</strain>
    </source>
</reference>
<dbReference type="InterPro" id="IPR037460">
    <property type="entry name" value="SEST-like"/>
</dbReference>
<proteinExistence type="predicted"/>
<dbReference type="InterPro" id="IPR036514">
    <property type="entry name" value="SGNH_hydro_sf"/>
</dbReference>
<feature type="transmembrane region" description="Helical" evidence="3">
    <location>
        <begin position="122"/>
        <end position="144"/>
    </location>
</feature>
<comment type="caution">
    <text evidence="5">The sequence shown here is derived from an EMBL/GenBank/DDBJ whole genome shotgun (WGS) entry which is preliminary data.</text>
</comment>
<dbReference type="Proteomes" id="UP000608955">
    <property type="component" value="Unassembled WGS sequence"/>
</dbReference>
<evidence type="ECO:0000256" key="1">
    <source>
        <dbReference type="PIRSR" id="PIRSR637460-1"/>
    </source>
</evidence>
<feature type="transmembrane region" description="Helical" evidence="3">
    <location>
        <begin position="156"/>
        <end position="178"/>
    </location>
</feature>
<feature type="disulfide bond" evidence="2">
    <location>
        <begin position="377"/>
        <end position="424"/>
    </location>
</feature>
<keyword evidence="3" id="KW-1133">Transmembrane helix</keyword>
<keyword evidence="6" id="KW-1185">Reference proteome</keyword>
<organism evidence="5 6">
    <name type="scientific">Streptomyces naganishii JCM 4654</name>
    <dbReference type="NCBI Taxonomy" id="1306179"/>
    <lineage>
        <taxon>Bacteria</taxon>
        <taxon>Bacillati</taxon>
        <taxon>Actinomycetota</taxon>
        <taxon>Actinomycetes</taxon>
        <taxon>Kitasatosporales</taxon>
        <taxon>Streptomycetaceae</taxon>
        <taxon>Streptomyces</taxon>
    </lineage>
</organism>
<dbReference type="GO" id="GO:0006629">
    <property type="term" value="P:lipid metabolic process"/>
    <property type="evidence" value="ECO:0007669"/>
    <property type="project" value="TreeGrafter"/>
</dbReference>
<evidence type="ECO:0000313" key="5">
    <source>
        <dbReference type="EMBL" id="GHD87229.1"/>
    </source>
</evidence>
<dbReference type="Gene3D" id="3.40.50.1110">
    <property type="entry name" value="SGNH hydrolase"/>
    <property type="match status" value="1"/>
</dbReference>
<dbReference type="PANTHER" id="PTHR37981">
    <property type="entry name" value="LIPASE 2"/>
    <property type="match status" value="1"/>
</dbReference>
<feature type="domain" description="SGNH hydrolase-type esterase" evidence="4">
    <location>
        <begin position="218"/>
        <end position="446"/>
    </location>
</feature>
<dbReference type="InterPro" id="IPR013830">
    <property type="entry name" value="SGNH_hydro"/>
</dbReference>
<dbReference type="CDD" id="cd01823">
    <property type="entry name" value="SEST_like"/>
    <property type="match status" value="1"/>
</dbReference>
<feature type="active site" description="Nucleophile" evidence="1">
    <location>
        <position position="222"/>
    </location>
</feature>
<dbReference type="RefSeq" id="WP_229865146.1">
    <property type="nucleotide sequence ID" value="NZ_BMVF01000004.1"/>
</dbReference>
<keyword evidence="3" id="KW-0812">Transmembrane</keyword>
<feature type="disulfide bond" evidence="2">
    <location>
        <begin position="242"/>
        <end position="266"/>
    </location>
</feature>
<feature type="active site" evidence="1">
    <location>
        <position position="440"/>
    </location>
</feature>
<keyword evidence="2" id="KW-1015">Disulfide bond</keyword>
<protein>
    <recommendedName>
        <fullName evidence="4">SGNH hydrolase-type esterase domain-containing protein</fullName>
    </recommendedName>
</protein>
<dbReference type="EMBL" id="BMVF01000004">
    <property type="protein sequence ID" value="GHD87229.1"/>
    <property type="molecule type" value="Genomic_DNA"/>
</dbReference>
<sequence>MRWSPRRSPRRFLLVLAGTAGFAAAALGAVWLAVRITPLQTVSVAGQTVQVGAAPPALSPSGPGELDLFGQKIPTKVDFDGPLRPRLKLTHIATNDQVAQLLHSGDHGQLTMTVSGKLASGWLHYGLWETGVAAGLILLALTAWTGVRRMSPRRTLILLVTGVAVVCALNAVGFYLLASSTPRALQHVRSLQDLVGSSPTTPVPRAEGPVLGDVRAVVVGDSTAAGTGNRPLPNPSDLDKACKRSADAYARVLAATNRVKVENLACSGATIRDGLLGVQILGSQVAPPQMSEAQRAANASVIIVSVGANDVRWADLVRLCAASPSCDDKASTAFFQHRLTRFTLDYQKLLRQLAALRQHPKVLVNEYYDPFGPDTTCLKDEGLTPVKAKALESRLAALNTVLRQGAERAGFTAVRPLFTGHGLCTGQPYVQGPTDRAPLHPTAAGQLAIAVADQRALPPLHG</sequence>
<feature type="transmembrane region" description="Helical" evidence="3">
    <location>
        <begin position="12"/>
        <end position="34"/>
    </location>
</feature>
<evidence type="ECO:0000256" key="3">
    <source>
        <dbReference type="SAM" id="Phobius"/>
    </source>
</evidence>